<evidence type="ECO:0000256" key="14">
    <source>
        <dbReference type="RuleBase" id="RU000461"/>
    </source>
</evidence>
<gene>
    <name evidence="16" type="ORF">D9756_007134</name>
</gene>
<evidence type="ECO:0000313" key="17">
    <source>
        <dbReference type="Proteomes" id="UP000559027"/>
    </source>
</evidence>
<dbReference type="SUPFAM" id="SSF48264">
    <property type="entry name" value="Cytochrome P450"/>
    <property type="match status" value="1"/>
</dbReference>
<evidence type="ECO:0000256" key="11">
    <source>
        <dbReference type="ARBA" id="ARBA00023033"/>
    </source>
</evidence>
<evidence type="ECO:0000256" key="12">
    <source>
        <dbReference type="ARBA" id="ARBA00023136"/>
    </source>
</evidence>
<evidence type="ECO:0000256" key="8">
    <source>
        <dbReference type="ARBA" id="ARBA00022989"/>
    </source>
</evidence>
<dbReference type="GO" id="GO:0005506">
    <property type="term" value="F:iron ion binding"/>
    <property type="evidence" value="ECO:0007669"/>
    <property type="project" value="InterPro"/>
</dbReference>
<dbReference type="Proteomes" id="UP000559027">
    <property type="component" value="Unassembled WGS sequence"/>
</dbReference>
<comment type="cofactor">
    <cofactor evidence="1 13">
        <name>heme</name>
        <dbReference type="ChEBI" id="CHEBI:30413"/>
    </cofactor>
</comment>
<dbReference type="GO" id="GO:0016020">
    <property type="term" value="C:membrane"/>
    <property type="evidence" value="ECO:0007669"/>
    <property type="project" value="UniProtKB-SubCell"/>
</dbReference>
<comment type="similarity">
    <text evidence="4 14">Belongs to the cytochrome P450 family.</text>
</comment>
<dbReference type="OrthoDB" id="1470350at2759"/>
<keyword evidence="9 14" id="KW-0560">Oxidoreductase</keyword>
<evidence type="ECO:0000256" key="1">
    <source>
        <dbReference type="ARBA" id="ARBA00001971"/>
    </source>
</evidence>
<evidence type="ECO:0000256" key="6">
    <source>
        <dbReference type="ARBA" id="ARBA00022692"/>
    </source>
</evidence>
<comment type="subcellular location">
    <subcellularLocation>
        <location evidence="2">Membrane</location>
    </subcellularLocation>
</comment>
<keyword evidence="6 15" id="KW-0812">Transmembrane</keyword>
<keyword evidence="17" id="KW-1185">Reference proteome</keyword>
<dbReference type="InterPro" id="IPR001128">
    <property type="entry name" value="Cyt_P450"/>
</dbReference>
<keyword evidence="5 13" id="KW-0349">Heme</keyword>
<evidence type="ECO:0000256" key="4">
    <source>
        <dbReference type="ARBA" id="ARBA00010617"/>
    </source>
</evidence>
<evidence type="ECO:0000256" key="13">
    <source>
        <dbReference type="PIRSR" id="PIRSR602401-1"/>
    </source>
</evidence>
<dbReference type="InterPro" id="IPR017972">
    <property type="entry name" value="Cyt_P450_CS"/>
</dbReference>
<dbReference type="PANTHER" id="PTHR24305">
    <property type="entry name" value="CYTOCHROME P450"/>
    <property type="match status" value="1"/>
</dbReference>
<dbReference type="InterPro" id="IPR050121">
    <property type="entry name" value="Cytochrome_P450_monoxygenase"/>
</dbReference>
<keyword evidence="8 15" id="KW-1133">Transmembrane helix</keyword>
<evidence type="ECO:0000256" key="5">
    <source>
        <dbReference type="ARBA" id="ARBA00022617"/>
    </source>
</evidence>
<dbReference type="GO" id="GO:0016705">
    <property type="term" value="F:oxidoreductase activity, acting on paired donors, with incorporation or reduction of molecular oxygen"/>
    <property type="evidence" value="ECO:0007669"/>
    <property type="project" value="InterPro"/>
</dbReference>
<comment type="caution">
    <text evidence="16">The sequence shown here is derived from an EMBL/GenBank/DDBJ whole genome shotgun (WGS) entry which is preliminary data.</text>
</comment>
<keyword evidence="11 14" id="KW-0503">Monooxygenase</keyword>
<evidence type="ECO:0000256" key="7">
    <source>
        <dbReference type="ARBA" id="ARBA00022723"/>
    </source>
</evidence>
<dbReference type="InterPro" id="IPR002401">
    <property type="entry name" value="Cyt_P450_E_grp-I"/>
</dbReference>
<evidence type="ECO:0000313" key="16">
    <source>
        <dbReference type="EMBL" id="KAF5353914.1"/>
    </source>
</evidence>
<proteinExistence type="inferred from homology"/>
<reference evidence="16 17" key="1">
    <citation type="journal article" date="2020" name="ISME J.">
        <title>Uncovering the hidden diversity of litter-decomposition mechanisms in mushroom-forming fungi.</title>
        <authorList>
            <person name="Floudas D."/>
            <person name="Bentzer J."/>
            <person name="Ahren D."/>
            <person name="Johansson T."/>
            <person name="Persson P."/>
            <person name="Tunlid A."/>
        </authorList>
    </citation>
    <scope>NUCLEOTIDE SEQUENCE [LARGE SCALE GENOMIC DNA]</scope>
    <source>
        <strain evidence="16 17">CBS 146.42</strain>
    </source>
</reference>
<feature type="binding site" description="axial binding residue" evidence="13">
    <location>
        <position position="448"/>
    </location>
    <ligand>
        <name>heme</name>
        <dbReference type="ChEBI" id="CHEBI:30413"/>
    </ligand>
    <ligandPart>
        <name>Fe</name>
        <dbReference type="ChEBI" id="CHEBI:18248"/>
    </ligandPart>
</feature>
<evidence type="ECO:0000256" key="3">
    <source>
        <dbReference type="ARBA" id="ARBA00004721"/>
    </source>
</evidence>
<sequence length="548" mass="61793">MTTSGNPYHVHLTSSRQNQVLSRVPAFVMWVQLLGIFVAVYVTQKIIAFRRAARSVGNVPGYRSLINRNNFLGVLLPRIPGLTLGPNWTFDDKHSVYAKNDCDILTLVGAFPCKPDIVLADGAAIKEVTTYRARFPKPVDLYVVLSFFGYNIVASEGEDWKRYRKISAPAFSERNNKLVWDETVALMNDLLDDVWKNQQEITFALFVISTAGFGHKLTWRGGSVVPPRHKMTFKDALYTVTSYIIPKILLPDWAMGLTKKTRHIALGFDELKMHMVEMVETRMKSEKVERDDLFSNLLDANSDEGGGLSIDELIAHTLCFTLALLALYPDEQEKLYQHIISVVPDGRTPTSHKLCADVRANAPPHPHHGVTIIPKRTAEDTTLTTTNSRGETIVVPIPEGTDVHINVPGLHYNPKYWADPHEFKPDRFLSNDWNKDAFIPFSGGPRACLGRKFAETEALACLTMLVSRYKVTVKEEPRYTNETFEQRKERLLKTEPVITLTVLHFSVTVKFGRLVSAAFKTLRQVESLGMLAAPKKRNPAKLKSLDLF</sequence>
<evidence type="ECO:0000256" key="15">
    <source>
        <dbReference type="SAM" id="Phobius"/>
    </source>
</evidence>
<dbReference type="Pfam" id="PF00067">
    <property type="entry name" value="p450"/>
    <property type="match status" value="2"/>
</dbReference>
<keyword evidence="7 13" id="KW-0479">Metal-binding</keyword>
<evidence type="ECO:0008006" key="18">
    <source>
        <dbReference type="Google" id="ProtNLM"/>
    </source>
</evidence>
<evidence type="ECO:0000256" key="2">
    <source>
        <dbReference type="ARBA" id="ARBA00004370"/>
    </source>
</evidence>
<dbReference type="PRINTS" id="PR00463">
    <property type="entry name" value="EP450I"/>
</dbReference>
<keyword evidence="10 13" id="KW-0408">Iron</keyword>
<protein>
    <recommendedName>
        <fullName evidence="18">Cytochrome P450</fullName>
    </recommendedName>
</protein>
<organism evidence="16 17">
    <name type="scientific">Leucocoprinus leucothites</name>
    <dbReference type="NCBI Taxonomy" id="201217"/>
    <lineage>
        <taxon>Eukaryota</taxon>
        <taxon>Fungi</taxon>
        <taxon>Dikarya</taxon>
        <taxon>Basidiomycota</taxon>
        <taxon>Agaricomycotina</taxon>
        <taxon>Agaricomycetes</taxon>
        <taxon>Agaricomycetidae</taxon>
        <taxon>Agaricales</taxon>
        <taxon>Agaricineae</taxon>
        <taxon>Agaricaceae</taxon>
        <taxon>Leucocoprinus</taxon>
    </lineage>
</organism>
<dbReference type="EMBL" id="JAACJO010000009">
    <property type="protein sequence ID" value="KAF5353914.1"/>
    <property type="molecule type" value="Genomic_DNA"/>
</dbReference>
<keyword evidence="12 15" id="KW-0472">Membrane</keyword>
<feature type="transmembrane region" description="Helical" evidence="15">
    <location>
        <begin position="20"/>
        <end position="42"/>
    </location>
</feature>
<dbReference type="AlphaFoldDB" id="A0A8H5D5E1"/>
<dbReference type="PANTHER" id="PTHR24305:SF166">
    <property type="entry name" value="CYTOCHROME P450 12A4, MITOCHONDRIAL-RELATED"/>
    <property type="match status" value="1"/>
</dbReference>
<comment type="pathway">
    <text evidence="3">Secondary metabolite biosynthesis; terpenoid biosynthesis.</text>
</comment>
<dbReference type="Gene3D" id="1.10.630.10">
    <property type="entry name" value="Cytochrome P450"/>
    <property type="match status" value="1"/>
</dbReference>
<accession>A0A8H5D5E1</accession>
<dbReference type="PROSITE" id="PS00086">
    <property type="entry name" value="CYTOCHROME_P450"/>
    <property type="match status" value="1"/>
</dbReference>
<evidence type="ECO:0000256" key="10">
    <source>
        <dbReference type="ARBA" id="ARBA00023004"/>
    </source>
</evidence>
<name>A0A8H5D5E1_9AGAR</name>
<dbReference type="GO" id="GO:0020037">
    <property type="term" value="F:heme binding"/>
    <property type="evidence" value="ECO:0007669"/>
    <property type="project" value="InterPro"/>
</dbReference>
<dbReference type="GO" id="GO:0004497">
    <property type="term" value="F:monooxygenase activity"/>
    <property type="evidence" value="ECO:0007669"/>
    <property type="project" value="UniProtKB-KW"/>
</dbReference>
<evidence type="ECO:0000256" key="9">
    <source>
        <dbReference type="ARBA" id="ARBA00023002"/>
    </source>
</evidence>
<dbReference type="InterPro" id="IPR036396">
    <property type="entry name" value="Cyt_P450_sf"/>
</dbReference>